<name>A0A7L7YQH8_9RICK</name>
<gene>
    <name evidence="1" type="ORF">ID128_03465</name>
</gene>
<accession>A0A7L7YQH8</accession>
<organism evidence="1 2">
    <name type="scientific">Candidatus Wolbachia massiliensis</name>
    <dbReference type="NCBI Taxonomy" id="1845000"/>
    <lineage>
        <taxon>Bacteria</taxon>
        <taxon>Pseudomonadati</taxon>
        <taxon>Pseudomonadota</taxon>
        <taxon>Alphaproteobacteria</taxon>
        <taxon>Rickettsiales</taxon>
        <taxon>Anaplasmataceae</taxon>
        <taxon>Wolbachieae</taxon>
        <taxon>Wolbachia</taxon>
    </lineage>
</organism>
<dbReference type="RefSeq" id="WP_191110727.1">
    <property type="nucleotide sequence ID" value="NZ_CP061738.1"/>
</dbReference>
<dbReference type="EMBL" id="CP061738">
    <property type="protein sequence ID" value="QOD37897.1"/>
    <property type="molecule type" value="Genomic_DNA"/>
</dbReference>
<dbReference type="Proteomes" id="UP000516514">
    <property type="component" value="Chromosome"/>
</dbReference>
<dbReference type="KEGG" id="wms:ID128_03465"/>
<evidence type="ECO:0008006" key="3">
    <source>
        <dbReference type="Google" id="ProtNLM"/>
    </source>
</evidence>
<evidence type="ECO:0000313" key="1">
    <source>
        <dbReference type="EMBL" id="QOD37897.1"/>
    </source>
</evidence>
<reference evidence="1 2" key="1">
    <citation type="submission" date="2020-09" db="EMBL/GenBank/DDBJ databases">
        <title>An Earliest Endosymbiont, Wolbachia massiliensis sp. nov., Strain PL13 From the Bed Bug (Cimex hemipterius), Type strain of a New supergroup T.</title>
        <authorList>
            <person name="Laidoudi Y."/>
            <person name="Levasseur A."/>
            <person name="Medkour H."/>
            <person name="Maaloum M."/>
            <person name="BenKhedher M."/>
            <person name="Sambou M."/>
            <person name="Bassene H."/>
            <person name="Davoust B."/>
            <person name="Fenollar F."/>
            <person name="Raoult D."/>
            <person name="Mediannikov O."/>
        </authorList>
    </citation>
    <scope>NUCLEOTIDE SEQUENCE [LARGE SCALE GENOMIC DNA]</scope>
    <source>
        <strain evidence="1 2">PL13</strain>
    </source>
</reference>
<protein>
    <recommendedName>
        <fullName evidence="3">PAS domain-containing protein</fullName>
    </recommendedName>
</protein>
<proteinExistence type="predicted"/>
<keyword evidence="2" id="KW-1185">Reference proteome</keyword>
<sequence>MEDFITARRKDDAVISVCQDNKRKTLSILGLNQAARDLLKHEERNLLHKPLISILNTKAADNVKNYLEYTENGHDLLDILPKVIGFSIIDAKGEDIKTRVKVFRTVPFTSDKINYELLIRDVSLFHKLGVFRDEYLMGKKYKNHSSFDIPDNESSILELCVVLNFALQCQINVSIGIICFDSHCDKTGNALKVVIEHFYKNCRSDDFLGYINESKVLFILINCNAKNTPKVVNRIYSTINRQLLKQKLPSISVVYGNVVQKRAAQHKA</sequence>
<dbReference type="AlphaFoldDB" id="A0A7L7YQH8"/>
<evidence type="ECO:0000313" key="2">
    <source>
        <dbReference type="Proteomes" id="UP000516514"/>
    </source>
</evidence>